<protein>
    <submittedName>
        <fullName evidence="3">Uncharacterized protein</fullName>
    </submittedName>
</protein>
<keyword evidence="2" id="KW-0812">Transmembrane</keyword>
<keyword evidence="2" id="KW-1133">Transmembrane helix</keyword>
<accession>A0A5C6ZR84</accession>
<gene>
    <name evidence="3" type="ORF">ESY86_00455</name>
</gene>
<dbReference type="OrthoDB" id="763750at2"/>
<dbReference type="AlphaFoldDB" id="A0A5C6ZR84"/>
<evidence type="ECO:0000256" key="2">
    <source>
        <dbReference type="SAM" id="Phobius"/>
    </source>
</evidence>
<keyword evidence="4" id="KW-1185">Reference proteome</keyword>
<reference evidence="3 4" key="1">
    <citation type="submission" date="2019-08" db="EMBL/GenBank/DDBJ databases">
        <title>Genomes of Subsaximicrobium wynnwilliamsii strains.</title>
        <authorList>
            <person name="Bowman J.P."/>
        </authorList>
    </citation>
    <scope>NUCLEOTIDE SEQUENCE [LARGE SCALE GENOMIC DNA]</scope>
    <source>
        <strain evidence="3 4">2-80-2</strain>
    </source>
</reference>
<evidence type="ECO:0000313" key="4">
    <source>
        <dbReference type="Proteomes" id="UP000321578"/>
    </source>
</evidence>
<keyword evidence="2" id="KW-0472">Membrane</keyword>
<feature type="compositionally biased region" description="Basic residues" evidence="1">
    <location>
        <begin position="16"/>
        <end position="29"/>
    </location>
</feature>
<proteinExistence type="predicted"/>
<dbReference type="Proteomes" id="UP000321578">
    <property type="component" value="Unassembled WGS sequence"/>
</dbReference>
<evidence type="ECO:0000313" key="3">
    <source>
        <dbReference type="EMBL" id="TXD91100.1"/>
    </source>
</evidence>
<dbReference type="EMBL" id="VORO01000001">
    <property type="protein sequence ID" value="TXD91100.1"/>
    <property type="molecule type" value="Genomic_DNA"/>
</dbReference>
<sequence>MEEKSNKPNNPNNQRKPGKKPYYKKRPTPKPVKKKFWNADKIVSLSAMAIALFTLAVLLYQSYILDRQYELTVKQQKASVLPYLQLGQSYGSKYYTVFVSNQGLGPAFIDGLYVKELDSTTKISDIYNYYHKNTNNASDSLVSDYYSSLTKGMVLSPGETLELYSSKGEKSGIRPVYDFFNRYFDDDDSEIIMVEYRSVFDDSWIVESTLENIPKEDYGEIQVSSKQD</sequence>
<organism evidence="3 4">
    <name type="scientific">Subsaximicrobium wynnwilliamsii</name>
    <dbReference type="NCBI Taxonomy" id="291179"/>
    <lineage>
        <taxon>Bacteria</taxon>
        <taxon>Pseudomonadati</taxon>
        <taxon>Bacteroidota</taxon>
        <taxon>Flavobacteriia</taxon>
        <taxon>Flavobacteriales</taxon>
        <taxon>Flavobacteriaceae</taxon>
        <taxon>Subsaximicrobium</taxon>
    </lineage>
</organism>
<dbReference type="RefSeq" id="WP_147084562.1">
    <property type="nucleotide sequence ID" value="NZ_VORM01000003.1"/>
</dbReference>
<comment type="caution">
    <text evidence="3">The sequence shown here is derived from an EMBL/GenBank/DDBJ whole genome shotgun (WGS) entry which is preliminary data.</text>
</comment>
<name>A0A5C6ZR84_9FLAO</name>
<feature type="transmembrane region" description="Helical" evidence="2">
    <location>
        <begin position="42"/>
        <end position="60"/>
    </location>
</feature>
<evidence type="ECO:0000256" key="1">
    <source>
        <dbReference type="SAM" id="MobiDB-lite"/>
    </source>
</evidence>
<feature type="region of interest" description="Disordered" evidence="1">
    <location>
        <begin position="1"/>
        <end position="29"/>
    </location>
</feature>